<evidence type="ECO:0000256" key="1">
    <source>
        <dbReference type="SAM" id="MobiDB-lite"/>
    </source>
</evidence>
<organism evidence="2 3">
    <name type="scientific">Cercopithifilaria johnstoni</name>
    <dbReference type="NCBI Taxonomy" id="2874296"/>
    <lineage>
        <taxon>Eukaryota</taxon>
        <taxon>Metazoa</taxon>
        <taxon>Ecdysozoa</taxon>
        <taxon>Nematoda</taxon>
        <taxon>Chromadorea</taxon>
        <taxon>Rhabditida</taxon>
        <taxon>Spirurina</taxon>
        <taxon>Spiruromorpha</taxon>
        <taxon>Filarioidea</taxon>
        <taxon>Onchocercidae</taxon>
        <taxon>Cercopithifilaria</taxon>
    </lineage>
</organism>
<keyword evidence="3" id="KW-1185">Reference proteome</keyword>
<feature type="region of interest" description="Disordered" evidence="1">
    <location>
        <begin position="1"/>
        <end position="27"/>
    </location>
</feature>
<reference evidence="2" key="1">
    <citation type="submission" date="2021-09" db="EMBL/GenBank/DDBJ databases">
        <authorList>
            <consortium name="Pathogen Informatics"/>
        </authorList>
    </citation>
    <scope>NUCLEOTIDE SEQUENCE</scope>
</reference>
<evidence type="ECO:0000313" key="3">
    <source>
        <dbReference type="Proteomes" id="UP000746747"/>
    </source>
</evidence>
<proteinExistence type="predicted"/>
<protein>
    <submittedName>
        <fullName evidence="2">Uncharacterized protein</fullName>
    </submittedName>
</protein>
<comment type="caution">
    <text evidence="2">The sequence shown here is derived from an EMBL/GenBank/DDBJ whole genome shotgun (WGS) entry which is preliminary data.</text>
</comment>
<evidence type="ECO:0000313" key="2">
    <source>
        <dbReference type="EMBL" id="CAG9531536.1"/>
    </source>
</evidence>
<dbReference type="OrthoDB" id="10398153at2759"/>
<gene>
    <name evidence="2" type="ORF">CJOHNSTONI_LOCUS1930</name>
</gene>
<accession>A0A8J2PQW9</accession>
<dbReference type="AlphaFoldDB" id="A0A8J2PQW9"/>
<sequence>MLQYGRKLDSLTQEQQAGSKEPQSRSREQAVLLERKVGGNIDIAEVKACCLYALHGIMSAAMLLAVISSIDEEVKTSSSRAANQLLLS</sequence>
<dbReference type="Proteomes" id="UP000746747">
    <property type="component" value="Unassembled WGS sequence"/>
</dbReference>
<dbReference type="EMBL" id="CAKAEH010000644">
    <property type="protein sequence ID" value="CAG9531536.1"/>
    <property type="molecule type" value="Genomic_DNA"/>
</dbReference>
<name>A0A8J2PQW9_9BILA</name>